<dbReference type="RefSeq" id="WP_330484357.1">
    <property type="nucleotide sequence ID" value="NZ_JAZBJZ010000058.1"/>
</dbReference>
<dbReference type="AlphaFoldDB" id="A0AAW9Q4Z3"/>
<reference evidence="1" key="1">
    <citation type="submission" date="2024-01" db="EMBL/GenBank/DDBJ databases">
        <title>Bank of Algae and Cyanobacteria of the Azores (BACA) strain genomes.</title>
        <authorList>
            <person name="Luz R."/>
            <person name="Cordeiro R."/>
            <person name="Fonseca A."/>
            <person name="Goncalves V."/>
        </authorList>
    </citation>
    <scope>NUCLEOTIDE SEQUENCE</scope>
    <source>
        <strain evidence="1">BACA0141</strain>
    </source>
</reference>
<proteinExistence type="predicted"/>
<organism evidence="1 2">
    <name type="scientific">Tumidithrix elongata BACA0141</name>
    <dbReference type="NCBI Taxonomy" id="2716417"/>
    <lineage>
        <taxon>Bacteria</taxon>
        <taxon>Bacillati</taxon>
        <taxon>Cyanobacteriota</taxon>
        <taxon>Cyanophyceae</taxon>
        <taxon>Pseudanabaenales</taxon>
        <taxon>Pseudanabaenaceae</taxon>
        <taxon>Tumidithrix</taxon>
        <taxon>Tumidithrix elongata</taxon>
    </lineage>
</organism>
<comment type="caution">
    <text evidence="1">The sequence shown here is derived from an EMBL/GenBank/DDBJ whole genome shotgun (WGS) entry which is preliminary data.</text>
</comment>
<dbReference type="Proteomes" id="UP001333818">
    <property type="component" value="Unassembled WGS sequence"/>
</dbReference>
<evidence type="ECO:0000313" key="2">
    <source>
        <dbReference type="Proteomes" id="UP001333818"/>
    </source>
</evidence>
<dbReference type="EMBL" id="JAZBJZ010000058">
    <property type="protein sequence ID" value="MEE3717928.1"/>
    <property type="molecule type" value="Genomic_DNA"/>
</dbReference>
<keyword evidence="2" id="KW-1185">Reference proteome</keyword>
<accession>A0AAW9Q4Z3</accession>
<evidence type="ECO:0000313" key="1">
    <source>
        <dbReference type="EMBL" id="MEE3717928.1"/>
    </source>
</evidence>
<name>A0AAW9Q4Z3_9CYAN</name>
<gene>
    <name evidence="1" type="ORF">V2H45_14405</name>
</gene>
<sequence>MYDNVCKYLAENFFADLATWLLGQPIAFTQLSPTELNVAACYTS</sequence>
<protein>
    <submittedName>
        <fullName evidence="1">Uncharacterized protein</fullName>
    </submittedName>
</protein>